<evidence type="ECO:0000259" key="9">
    <source>
        <dbReference type="Pfam" id="PF00970"/>
    </source>
</evidence>
<dbReference type="PRINTS" id="PR00371">
    <property type="entry name" value="FPNCR"/>
</dbReference>
<dbReference type="PANTHER" id="PTHR19370">
    <property type="entry name" value="NADH-CYTOCHROME B5 REDUCTASE"/>
    <property type="match status" value="1"/>
</dbReference>
<keyword evidence="6" id="KW-0520">NAD</keyword>
<evidence type="ECO:0000256" key="5">
    <source>
        <dbReference type="ARBA" id="ARBA00023002"/>
    </source>
</evidence>
<dbReference type="InterPro" id="IPR008333">
    <property type="entry name" value="Cbr1-like_FAD-bd_dom"/>
</dbReference>
<dbReference type="GO" id="GO:0016491">
    <property type="term" value="F:oxidoreductase activity"/>
    <property type="evidence" value="ECO:0007669"/>
    <property type="project" value="UniProtKB-KW"/>
</dbReference>
<organism evidence="10 11">
    <name type="scientific">Rhizoclosmatium globosum</name>
    <dbReference type="NCBI Taxonomy" id="329046"/>
    <lineage>
        <taxon>Eukaryota</taxon>
        <taxon>Fungi</taxon>
        <taxon>Fungi incertae sedis</taxon>
        <taxon>Chytridiomycota</taxon>
        <taxon>Chytridiomycota incertae sedis</taxon>
        <taxon>Chytridiomycetes</taxon>
        <taxon>Chytridiales</taxon>
        <taxon>Chytriomycetaceae</taxon>
        <taxon>Rhizoclosmatium</taxon>
    </lineage>
</organism>
<keyword evidence="11" id="KW-1185">Reference proteome</keyword>
<evidence type="ECO:0008006" key="12">
    <source>
        <dbReference type="Google" id="ProtNLM"/>
    </source>
</evidence>
<dbReference type="InterPro" id="IPR039261">
    <property type="entry name" value="FNR_nucleotide-bd"/>
</dbReference>
<dbReference type="InterPro" id="IPR001834">
    <property type="entry name" value="CBR-like"/>
</dbReference>
<dbReference type="OrthoDB" id="432685at2759"/>
<dbReference type="SUPFAM" id="SSF52343">
    <property type="entry name" value="Ferredoxin reductase-like, C-terminal NADP-linked domain"/>
    <property type="match status" value="1"/>
</dbReference>
<evidence type="ECO:0000256" key="3">
    <source>
        <dbReference type="ARBA" id="ARBA00022630"/>
    </source>
</evidence>
<dbReference type="STRING" id="329046.A0A1Y2CN61"/>
<evidence type="ECO:0000313" key="11">
    <source>
        <dbReference type="Proteomes" id="UP000193642"/>
    </source>
</evidence>
<keyword evidence="5" id="KW-0560">Oxidoreductase</keyword>
<dbReference type="EMBL" id="MCGO01000011">
    <property type="protein sequence ID" value="ORY48471.1"/>
    <property type="molecule type" value="Genomic_DNA"/>
</dbReference>
<evidence type="ECO:0000256" key="4">
    <source>
        <dbReference type="ARBA" id="ARBA00022827"/>
    </source>
</evidence>
<feature type="binding site" evidence="7">
    <location>
        <position position="45"/>
    </location>
    <ligand>
        <name>FAD</name>
        <dbReference type="ChEBI" id="CHEBI:57692"/>
    </ligand>
</feature>
<keyword evidence="3 7" id="KW-0285">Flavoprotein</keyword>
<evidence type="ECO:0000313" key="10">
    <source>
        <dbReference type="EMBL" id="ORY48471.1"/>
    </source>
</evidence>
<evidence type="ECO:0000259" key="8">
    <source>
        <dbReference type="Pfam" id="PF00175"/>
    </source>
</evidence>
<dbReference type="PRINTS" id="PR00406">
    <property type="entry name" value="CYTB5RDTASE"/>
</dbReference>
<feature type="binding site" evidence="7">
    <location>
        <position position="46"/>
    </location>
    <ligand>
        <name>FAD</name>
        <dbReference type="ChEBI" id="CHEBI:57692"/>
    </ligand>
</feature>
<dbReference type="InterPro" id="IPR001433">
    <property type="entry name" value="OxRdtase_FAD/NAD-bd"/>
</dbReference>
<comment type="similarity">
    <text evidence="2">Belongs to the flavoprotein pyridine nucleotide cytochrome reductase family.</text>
</comment>
<keyword evidence="4 7" id="KW-0274">FAD</keyword>
<evidence type="ECO:0000256" key="6">
    <source>
        <dbReference type="ARBA" id="ARBA00023027"/>
    </source>
</evidence>
<feature type="domain" description="Flavoprotein pyridine nucleotide cytochrome reductase-like FAD-binding" evidence="9">
    <location>
        <begin position="1"/>
        <end position="60"/>
    </location>
</feature>
<feature type="binding site" evidence="7">
    <location>
        <position position="36"/>
    </location>
    <ligand>
        <name>FAD</name>
        <dbReference type="ChEBI" id="CHEBI:57692"/>
    </ligand>
</feature>
<dbReference type="Pfam" id="PF00175">
    <property type="entry name" value="NAD_binding_1"/>
    <property type="match status" value="1"/>
</dbReference>
<comment type="caution">
    <text evidence="10">The sequence shown here is derived from an EMBL/GenBank/DDBJ whole genome shotgun (WGS) entry which is preliminary data.</text>
</comment>
<dbReference type="Gene3D" id="3.40.50.80">
    <property type="entry name" value="Nucleotide-binding domain of ferredoxin-NADP reductase (FNR) module"/>
    <property type="match status" value="1"/>
</dbReference>
<dbReference type="InterPro" id="IPR017938">
    <property type="entry name" value="Riboflavin_synthase-like_b-brl"/>
</dbReference>
<reference evidence="10 11" key="1">
    <citation type="submission" date="2016-07" db="EMBL/GenBank/DDBJ databases">
        <title>Pervasive Adenine N6-methylation of Active Genes in Fungi.</title>
        <authorList>
            <consortium name="DOE Joint Genome Institute"/>
            <person name="Mondo S.J."/>
            <person name="Dannebaum R.O."/>
            <person name="Kuo R.C."/>
            <person name="Labutti K."/>
            <person name="Haridas S."/>
            <person name="Kuo A."/>
            <person name="Salamov A."/>
            <person name="Ahrendt S.R."/>
            <person name="Lipzen A."/>
            <person name="Sullivan W."/>
            <person name="Andreopoulos W.B."/>
            <person name="Clum A."/>
            <person name="Lindquist E."/>
            <person name="Daum C."/>
            <person name="Ramamoorthy G.K."/>
            <person name="Gryganskyi A."/>
            <person name="Culley D."/>
            <person name="Magnuson J.K."/>
            <person name="James T.Y."/>
            <person name="O'Malley M.A."/>
            <person name="Stajich J.E."/>
            <person name="Spatafora J.W."/>
            <person name="Visel A."/>
            <person name="Grigoriev I.V."/>
        </authorList>
    </citation>
    <scope>NUCLEOTIDE SEQUENCE [LARGE SCALE GENOMIC DNA]</scope>
    <source>
        <strain evidence="10 11">JEL800</strain>
    </source>
</reference>
<dbReference type="InterPro" id="IPR001709">
    <property type="entry name" value="Flavoprot_Pyr_Nucl_cyt_Rdtase"/>
</dbReference>
<gene>
    <name evidence="10" type="ORF">BCR33DRAFT_630535</name>
</gene>
<feature type="binding site" evidence="7">
    <location>
        <position position="17"/>
    </location>
    <ligand>
        <name>FAD</name>
        <dbReference type="ChEBI" id="CHEBI:57692"/>
    </ligand>
</feature>
<evidence type="ECO:0000256" key="2">
    <source>
        <dbReference type="ARBA" id="ARBA00006105"/>
    </source>
</evidence>
<dbReference type="Proteomes" id="UP000193642">
    <property type="component" value="Unassembled WGS sequence"/>
</dbReference>
<protein>
    <recommendedName>
        <fullName evidence="12">Ferredoxin reductase-like protein</fullName>
    </recommendedName>
</protein>
<feature type="binding site" evidence="7">
    <location>
        <position position="19"/>
    </location>
    <ligand>
        <name>FAD</name>
        <dbReference type="ChEBI" id="CHEBI:57692"/>
    </ligand>
</feature>
<feature type="non-terminal residue" evidence="10">
    <location>
        <position position="136"/>
    </location>
</feature>
<evidence type="ECO:0000256" key="1">
    <source>
        <dbReference type="ARBA" id="ARBA00001974"/>
    </source>
</evidence>
<proteinExistence type="inferred from homology"/>
<dbReference type="Gene3D" id="2.40.30.10">
    <property type="entry name" value="Translation factors"/>
    <property type="match status" value="1"/>
</dbReference>
<dbReference type="AlphaFoldDB" id="A0A1Y2CN61"/>
<name>A0A1Y2CN61_9FUNG</name>
<dbReference type="SUPFAM" id="SSF63380">
    <property type="entry name" value="Riboflavin synthase domain-like"/>
    <property type="match status" value="1"/>
</dbReference>
<feature type="non-terminal residue" evidence="10">
    <location>
        <position position="1"/>
    </location>
</feature>
<dbReference type="Pfam" id="PF00970">
    <property type="entry name" value="FAD_binding_6"/>
    <property type="match status" value="1"/>
</dbReference>
<comment type="cofactor">
    <cofactor evidence="1 7">
        <name>FAD</name>
        <dbReference type="ChEBI" id="CHEBI:57692"/>
    </cofactor>
</comment>
<feature type="domain" description="Oxidoreductase FAD/NAD(P)-binding" evidence="8">
    <location>
        <begin position="81"/>
        <end position="132"/>
    </location>
</feature>
<accession>A0A1Y2CN61</accession>
<evidence type="ECO:0000256" key="7">
    <source>
        <dbReference type="PIRSR" id="PIRSR601834-1"/>
    </source>
</evidence>
<sequence length="136" mass="14961">GQHIALRAETKENAIIRNYTPATTYSDMQAGRIDLIVRLVPNGVMSTILQNVEHAPSVKFSISLCHDGFGYTANKVSALILVGSGTGITPLINIARAVLTNPNDQTRVKLVFKVRDEKDVFIEDEIRGLERVARES</sequence>
<feature type="binding site" evidence="7">
    <location>
        <position position="89"/>
    </location>
    <ligand>
        <name>FAD</name>
        <dbReference type="ChEBI" id="CHEBI:57692"/>
    </ligand>
</feature>